<protein>
    <submittedName>
        <fullName evidence="2">Branched-chain amino acid transporter</fullName>
    </submittedName>
</protein>
<dbReference type="Pfam" id="PF05437">
    <property type="entry name" value="AzlD"/>
    <property type="match status" value="1"/>
</dbReference>
<reference evidence="2 3" key="1">
    <citation type="submission" date="2016-10" db="EMBL/GenBank/DDBJ databases">
        <title>Genome sequence of Streptomyces gilvigriseus MUSC 26.</title>
        <authorList>
            <person name="Lee L.-H."/>
            <person name="Ser H.-L."/>
        </authorList>
    </citation>
    <scope>NUCLEOTIDE SEQUENCE [LARGE SCALE GENOMIC DNA]</scope>
    <source>
        <strain evidence="2 3">MUSC 26</strain>
    </source>
</reference>
<keyword evidence="1" id="KW-0812">Transmembrane</keyword>
<dbReference type="Proteomes" id="UP000243342">
    <property type="component" value="Unassembled WGS sequence"/>
</dbReference>
<feature type="transmembrane region" description="Helical" evidence="1">
    <location>
        <begin position="36"/>
        <end position="54"/>
    </location>
</feature>
<evidence type="ECO:0000313" key="2">
    <source>
        <dbReference type="EMBL" id="OIV35949.1"/>
    </source>
</evidence>
<feature type="transmembrane region" description="Helical" evidence="1">
    <location>
        <begin position="6"/>
        <end position="24"/>
    </location>
</feature>
<dbReference type="InterPro" id="IPR008407">
    <property type="entry name" value="Brnchd-chn_aa_trnsp_AzlD"/>
</dbReference>
<sequence>MNAWAVLVLAAGTYALRVAGPLLAGRVRLTDRARLLLARGAAVLLVALAATGALTEGHGLAGWARAAGVAAGVVLVARRVPFAVAVVAAAVLTALLRWAGVR</sequence>
<accession>A0A1J7BBG9</accession>
<keyword evidence="3" id="KW-1185">Reference proteome</keyword>
<dbReference type="STRING" id="1428644.BIV57_18865"/>
<feature type="transmembrane region" description="Helical" evidence="1">
    <location>
        <begin position="82"/>
        <end position="100"/>
    </location>
</feature>
<dbReference type="RefSeq" id="WP_071658092.1">
    <property type="nucleotide sequence ID" value="NZ_MLCF01000122.1"/>
</dbReference>
<comment type="caution">
    <text evidence="2">The sequence shown here is derived from an EMBL/GenBank/DDBJ whole genome shotgun (WGS) entry which is preliminary data.</text>
</comment>
<gene>
    <name evidence="2" type="ORF">BIV57_18865</name>
</gene>
<evidence type="ECO:0000313" key="3">
    <source>
        <dbReference type="Proteomes" id="UP000243342"/>
    </source>
</evidence>
<keyword evidence="1" id="KW-1133">Transmembrane helix</keyword>
<proteinExistence type="predicted"/>
<keyword evidence="1" id="KW-0472">Membrane</keyword>
<evidence type="ECO:0000256" key="1">
    <source>
        <dbReference type="SAM" id="Phobius"/>
    </source>
</evidence>
<dbReference type="EMBL" id="MLCF01000122">
    <property type="protein sequence ID" value="OIV35949.1"/>
    <property type="molecule type" value="Genomic_DNA"/>
</dbReference>
<organism evidence="2 3">
    <name type="scientific">Mangrovactinospora gilvigrisea</name>
    <dbReference type="NCBI Taxonomy" id="1428644"/>
    <lineage>
        <taxon>Bacteria</taxon>
        <taxon>Bacillati</taxon>
        <taxon>Actinomycetota</taxon>
        <taxon>Actinomycetes</taxon>
        <taxon>Kitasatosporales</taxon>
        <taxon>Streptomycetaceae</taxon>
        <taxon>Mangrovactinospora</taxon>
    </lineage>
</organism>
<name>A0A1J7BBG9_9ACTN</name>
<dbReference type="AlphaFoldDB" id="A0A1J7BBG9"/>